<evidence type="ECO:0000313" key="1">
    <source>
        <dbReference type="EMBL" id="RZC63228.1"/>
    </source>
</evidence>
<gene>
    <name evidence="1" type="ORF">C5167_024994</name>
</gene>
<keyword evidence="2" id="KW-1185">Reference proteome</keyword>
<dbReference type="Proteomes" id="UP000316621">
    <property type="component" value="Chromosome 5"/>
</dbReference>
<accession>A0A4Y7JTV6</accession>
<evidence type="ECO:0000313" key="2">
    <source>
        <dbReference type="Proteomes" id="UP000316621"/>
    </source>
</evidence>
<organism evidence="1 2">
    <name type="scientific">Papaver somniferum</name>
    <name type="common">Opium poppy</name>
    <dbReference type="NCBI Taxonomy" id="3469"/>
    <lineage>
        <taxon>Eukaryota</taxon>
        <taxon>Viridiplantae</taxon>
        <taxon>Streptophyta</taxon>
        <taxon>Embryophyta</taxon>
        <taxon>Tracheophyta</taxon>
        <taxon>Spermatophyta</taxon>
        <taxon>Magnoliopsida</taxon>
        <taxon>Ranunculales</taxon>
        <taxon>Papaveraceae</taxon>
        <taxon>Papaveroideae</taxon>
        <taxon>Papaver</taxon>
    </lineage>
</organism>
<dbReference type="Gramene" id="RZC63228">
    <property type="protein sequence ID" value="RZC63228"/>
    <property type="gene ID" value="C5167_024994"/>
</dbReference>
<dbReference type="EMBL" id="CM010719">
    <property type="protein sequence ID" value="RZC63228.1"/>
    <property type="molecule type" value="Genomic_DNA"/>
</dbReference>
<proteinExistence type="predicted"/>
<name>A0A4Y7JTV6_PAPSO</name>
<reference evidence="1 2" key="1">
    <citation type="journal article" date="2018" name="Science">
        <title>The opium poppy genome and morphinan production.</title>
        <authorList>
            <person name="Guo L."/>
            <person name="Winzer T."/>
            <person name="Yang X."/>
            <person name="Li Y."/>
            <person name="Ning Z."/>
            <person name="He Z."/>
            <person name="Teodor R."/>
            <person name="Lu Y."/>
            <person name="Bowser T.A."/>
            <person name="Graham I.A."/>
            <person name="Ye K."/>
        </authorList>
    </citation>
    <scope>NUCLEOTIDE SEQUENCE [LARGE SCALE GENOMIC DNA]</scope>
    <source>
        <strain evidence="2">cv. HN1</strain>
        <tissue evidence="1">Leaves</tissue>
    </source>
</reference>
<sequence>MSPKEQGVQIISAYDQGFKSTNGLDA</sequence>
<protein>
    <submittedName>
        <fullName evidence="1">Uncharacterized protein</fullName>
    </submittedName>
</protein>
<dbReference type="AlphaFoldDB" id="A0A4Y7JTV6"/>